<gene>
    <name evidence="1" type="ORF">S12H4_21098</name>
</gene>
<dbReference type="Gene3D" id="3.30.750.200">
    <property type="match status" value="1"/>
</dbReference>
<dbReference type="InterPro" id="IPR058240">
    <property type="entry name" value="rSAM_sf"/>
</dbReference>
<sequence>SITAEGYLKMTKAQAKNCYYYRLGLESFSEKTRKFYGKPISGEQIRRIMEVSREFNHRLTLFIIAGYEPQESVEEFCNCFQQDTKYKNPKIEVKMTYLEPTLHTPLQDFDIRKMYPWDKNYLISTLTYASQR</sequence>
<comment type="caution">
    <text evidence="1">The sequence shown here is derived from an EMBL/GenBank/DDBJ whole genome shotgun (WGS) entry which is preliminary data.</text>
</comment>
<evidence type="ECO:0000313" key="1">
    <source>
        <dbReference type="EMBL" id="GAI80665.1"/>
    </source>
</evidence>
<protein>
    <recommendedName>
        <fullName evidence="2">Radical SAM core domain-containing protein</fullName>
    </recommendedName>
</protein>
<evidence type="ECO:0008006" key="2">
    <source>
        <dbReference type="Google" id="ProtNLM"/>
    </source>
</evidence>
<reference evidence="1" key="1">
    <citation type="journal article" date="2014" name="Front. Microbiol.">
        <title>High frequency of phylogenetically diverse reductive dehalogenase-homologous genes in deep subseafloor sedimentary metagenomes.</title>
        <authorList>
            <person name="Kawai M."/>
            <person name="Futagami T."/>
            <person name="Toyoda A."/>
            <person name="Takaki Y."/>
            <person name="Nishi S."/>
            <person name="Hori S."/>
            <person name="Arai W."/>
            <person name="Tsubouchi T."/>
            <person name="Morono Y."/>
            <person name="Uchiyama I."/>
            <person name="Ito T."/>
            <person name="Fujiyama A."/>
            <person name="Inagaki F."/>
            <person name="Takami H."/>
        </authorList>
    </citation>
    <scope>NUCLEOTIDE SEQUENCE</scope>
    <source>
        <strain evidence="1">Expedition CK06-06</strain>
    </source>
</reference>
<name>X1SZ97_9ZZZZ</name>
<accession>X1SZ97</accession>
<feature type="non-terminal residue" evidence="1">
    <location>
        <position position="1"/>
    </location>
</feature>
<dbReference type="EMBL" id="BARW01010803">
    <property type="protein sequence ID" value="GAI80665.1"/>
    <property type="molecule type" value="Genomic_DNA"/>
</dbReference>
<proteinExistence type="predicted"/>
<dbReference type="SUPFAM" id="SSF102114">
    <property type="entry name" value="Radical SAM enzymes"/>
    <property type="match status" value="1"/>
</dbReference>
<organism evidence="1">
    <name type="scientific">marine sediment metagenome</name>
    <dbReference type="NCBI Taxonomy" id="412755"/>
    <lineage>
        <taxon>unclassified sequences</taxon>
        <taxon>metagenomes</taxon>
        <taxon>ecological metagenomes</taxon>
    </lineage>
</organism>
<dbReference type="AlphaFoldDB" id="X1SZ97"/>